<dbReference type="Proteomes" id="UP000694621">
    <property type="component" value="Unplaced"/>
</dbReference>
<keyword evidence="1" id="KW-0472">Membrane</keyword>
<accession>A0A8B9R9I5</accession>
<feature type="transmembrane region" description="Helical" evidence="1">
    <location>
        <begin position="180"/>
        <end position="201"/>
    </location>
</feature>
<evidence type="ECO:0000313" key="3">
    <source>
        <dbReference type="Ensembl" id="ENSAMXP00005026390.1"/>
    </source>
</evidence>
<evidence type="ECO:0000256" key="1">
    <source>
        <dbReference type="SAM" id="Phobius"/>
    </source>
</evidence>
<evidence type="ECO:0000259" key="2">
    <source>
        <dbReference type="PROSITE" id="PS50835"/>
    </source>
</evidence>
<dbReference type="Gene3D" id="2.60.40.10">
    <property type="entry name" value="Immunoglobulins"/>
    <property type="match status" value="2"/>
</dbReference>
<proteinExistence type="predicted"/>
<sequence length="217" mass="25117">MWTFGTEGTRIARLFNNENLIDYEWKFRDRLQLNSLTGSLTISNIRTTDTGLYKVEVVRTPEKDHNIHCVLFTAGEEVVKLQELEGNTVTLHTGLTGVQSEAQILWFYRSEKSDIKIVNSLIIRGEDITDYSTDRFRDRLQLIRSSGSLSIRNISREDSGVYTLNIITGTKSDWRFSVKVYAYLVFSVVGWVLPSVILELCTLWKVKIFLKYCCFFF</sequence>
<dbReference type="InterPro" id="IPR036179">
    <property type="entry name" value="Ig-like_dom_sf"/>
</dbReference>
<reference evidence="3" key="1">
    <citation type="submission" date="2025-08" db="UniProtKB">
        <authorList>
            <consortium name="Ensembl"/>
        </authorList>
    </citation>
    <scope>IDENTIFICATION</scope>
</reference>
<feature type="domain" description="Ig-like" evidence="2">
    <location>
        <begin position="76"/>
        <end position="163"/>
    </location>
</feature>
<dbReference type="AlphaFoldDB" id="A0A8B9R9I5"/>
<dbReference type="PANTHER" id="PTHR21063:SF4">
    <property type="entry name" value="CD48 ANTIGEN-RELATED"/>
    <property type="match status" value="1"/>
</dbReference>
<keyword evidence="1" id="KW-1133">Transmembrane helix</keyword>
<name>A0A8B9R9I5_ASTMX</name>
<dbReference type="PROSITE" id="PS50835">
    <property type="entry name" value="IG_LIKE"/>
    <property type="match status" value="1"/>
</dbReference>
<dbReference type="PANTHER" id="PTHR21063">
    <property type="entry name" value="LFA-3"/>
    <property type="match status" value="1"/>
</dbReference>
<dbReference type="InterPro" id="IPR007110">
    <property type="entry name" value="Ig-like_dom"/>
</dbReference>
<dbReference type="SUPFAM" id="SSF48726">
    <property type="entry name" value="Immunoglobulin"/>
    <property type="match status" value="2"/>
</dbReference>
<dbReference type="Pfam" id="PF07686">
    <property type="entry name" value="V-set"/>
    <property type="match status" value="1"/>
</dbReference>
<keyword evidence="1" id="KW-0812">Transmembrane</keyword>
<dbReference type="InterPro" id="IPR013106">
    <property type="entry name" value="Ig_V-set"/>
</dbReference>
<protein>
    <recommendedName>
        <fullName evidence="2">Ig-like domain-containing protein</fullName>
    </recommendedName>
</protein>
<dbReference type="InterPro" id="IPR013783">
    <property type="entry name" value="Ig-like_fold"/>
</dbReference>
<dbReference type="Ensembl" id="ENSAMXT00005029053.1">
    <property type="protein sequence ID" value="ENSAMXP00005026390.1"/>
    <property type="gene ID" value="ENSAMXG00005013295.1"/>
</dbReference>
<organism evidence="3 4">
    <name type="scientific">Astyanax mexicanus</name>
    <name type="common">Blind cave fish</name>
    <name type="synonym">Astyanax fasciatus mexicanus</name>
    <dbReference type="NCBI Taxonomy" id="7994"/>
    <lineage>
        <taxon>Eukaryota</taxon>
        <taxon>Metazoa</taxon>
        <taxon>Chordata</taxon>
        <taxon>Craniata</taxon>
        <taxon>Vertebrata</taxon>
        <taxon>Euteleostomi</taxon>
        <taxon>Actinopterygii</taxon>
        <taxon>Neopterygii</taxon>
        <taxon>Teleostei</taxon>
        <taxon>Ostariophysi</taxon>
        <taxon>Characiformes</taxon>
        <taxon>Characoidei</taxon>
        <taxon>Acestrorhamphidae</taxon>
        <taxon>Acestrorhamphinae</taxon>
        <taxon>Astyanax</taxon>
    </lineage>
</organism>
<evidence type="ECO:0000313" key="4">
    <source>
        <dbReference type="Proteomes" id="UP000694621"/>
    </source>
</evidence>